<name>A0A9P6MLK6_9FUNG</name>
<feature type="domain" description="EH" evidence="2">
    <location>
        <begin position="107"/>
        <end position="197"/>
    </location>
</feature>
<dbReference type="Proteomes" id="UP000749646">
    <property type="component" value="Unassembled WGS sequence"/>
</dbReference>
<evidence type="ECO:0000313" key="3">
    <source>
        <dbReference type="EMBL" id="KAG0006572.1"/>
    </source>
</evidence>
<dbReference type="PANTHER" id="PTHR23030">
    <property type="entry name" value="PCD6 INTERACTING PROTEIN-RELATED"/>
    <property type="match status" value="1"/>
</dbReference>
<gene>
    <name evidence="3" type="ORF">BGZ65_006502</name>
</gene>
<feature type="region of interest" description="Disordered" evidence="1">
    <location>
        <begin position="36"/>
        <end position="59"/>
    </location>
</feature>
<comment type="caution">
    <text evidence="3">The sequence shown here is derived from an EMBL/GenBank/DDBJ whole genome shotgun (WGS) entry which is preliminary data.</text>
</comment>
<dbReference type="InterPro" id="IPR000261">
    <property type="entry name" value="EH_dom"/>
</dbReference>
<evidence type="ECO:0000256" key="1">
    <source>
        <dbReference type="SAM" id="MobiDB-lite"/>
    </source>
</evidence>
<evidence type="ECO:0000259" key="2">
    <source>
        <dbReference type="PROSITE" id="PS50031"/>
    </source>
</evidence>
<dbReference type="Pfam" id="PF12763">
    <property type="entry name" value="EH"/>
    <property type="match status" value="1"/>
</dbReference>
<dbReference type="Gene3D" id="1.10.238.10">
    <property type="entry name" value="EF-hand"/>
    <property type="match status" value="1"/>
</dbReference>
<feature type="compositionally biased region" description="Polar residues" evidence="1">
    <location>
        <begin position="560"/>
        <end position="571"/>
    </location>
</feature>
<proteinExistence type="predicted"/>
<keyword evidence="4" id="KW-1185">Reference proteome</keyword>
<dbReference type="PROSITE" id="PS50031">
    <property type="entry name" value="EH"/>
    <property type="match status" value="1"/>
</dbReference>
<feature type="compositionally biased region" description="Low complexity" evidence="1">
    <location>
        <begin position="572"/>
        <end position="601"/>
    </location>
</feature>
<accession>A0A9P6MLK6</accession>
<feature type="region of interest" description="Disordered" evidence="1">
    <location>
        <begin position="555"/>
        <end position="601"/>
    </location>
</feature>
<dbReference type="EMBL" id="JAAAHW010000093">
    <property type="protein sequence ID" value="KAG0006572.1"/>
    <property type="molecule type" value="Genomic_DNA"/>
</dbReference>
<feature type="region of interest" description="Disordered" evidence="1">
    <location>
        <begin position="629"/>
        <end position="684"/>
    </location>
</feature>
<reference evidence="3" key="1">
    <citation type="journal article" date="2020" name="Fungal Divers.">
        <title>Resolving the Mortierellaceae phylogeny through synthesis of multi-gene phylogenetics and phylogenomics.</title>
        <authorList>
            <person name="Vandepol N."/>
            <person name="Liber J."/>
            <person name="Desiro A."/>
            <person name="Na H."/>
            <person name="Kennedy M."/>
            <person name="Barry K."/>
            <person name="Grigoriev I.V."/>
            <person name="Miller A.N."/>
            <person name="O'Donnell K."/>
            <person name="Stajich J.E."/>
            <person name="Bonito G."/>
        </authorList>
    </citation>
    <scope>NUCLEOTIDE SEQUENCE</scope>
    <source>
        <strain evidence="3">MES-2147</strain>
    </source>
</reference>
<dbReference type="SUPFAM" id="SSF47473">
    <property type="entry name" value="EF-hand"/>
    <property type="match status" value="1"/>
</dbReference>
<feature type="compositionally biased region" description="Low complexity" evidence="1">
    <location>
        <begin position="38"/>
        <end position="48"/>
    </location>
</feature>
<dbReference type="AlphaFoldDB" id="A0A9P6MLK6"/>
<evidence type="ECO:0000313" key="4">
    <source>
        <dbReference type="Proteomes" id="UP000749646"/>
    </source>
</evidence>
<protein>
    <recommendedName>
        <fullName evidence="2">EH domain-containing protein</fullName>
    </recommendedName>
</protein>
<dbReference type="OrthoDB" id="1716625at2759"/>
<dbReference type="SMART" id="SM00027">
    <property type="entry name" value="EH"/>
    <property type="match status" value="1"/>
</dbReference>
<sequence length="684" mass="74455">MALRLIAHAQHGLEVSTEAICYSPVIPPKFTGVDFPESSSGSSAAKASPEPFSSTSYHPSSPQVFSFDADADIFEAHPPGHPSNTIFVGLTGPGSSNVINPPFTEEDKDQARSIFEKSKSANGRISGERVREFFITLKIHIEVLADIWDLADIHHHGSLDQIGFGIAFYYIMGIMRGTIKTLPRTLPPALLKTCKDAFCPKPRTPGLFSTPSSSTLPGFFSPLLTSTSAFEETTSASEETTSAFGETTSAFGTSSAFETSSVFETNSAFGTPLLPTSTSAFGPLPPLTSTSPFGTLLQPTYTSPFGTLPQPTFTSPFGTLPQPTFTSPFGTLLQPTSTSTFGTSPPTSASAFGIPSSTLSAPVPPPINTSSSLSSTEHYKAQVEEQRKLLALIQAQQEEQSKIHRIYLRELLNQQQKQAKLMEEIFEPFYRKTLTRFAQHPLGTAFDGPYPSDIKTIIDNGRQLSKMMEDYHSAITATESAKSLDFLDAFRGFSISGDKNSPGFNVNHSDTGVSILEEKSGLGPTGVATYPENAKELVEFDLGTFSSLPGQYSRAAELGSSAQQSHHNPYSQHQQQQQQQQQHQHQHQQQQQQQQQQHAQQQQFAQQYSNLAHGLANTDSFVQLEAAYTGYIPPPPPRAPQDRSSPTESSASSSPHLPQTKGTRAPQYREPDPPKRAPEFHFDV</sequence>
<organism evidence="3 4">
    <name type="scientific">Modicella reniformis</name>
    <dbReference type="NCBI Taxonomy" id="1440133"/>
    <lineage>
        <taxon>Eukaryota</taxon>
        <taxon>Fungi</taxon>
        <taxon>Fungi incertae sedis</taxon>
        <taxon>Mucoromycota</taxon>
        <taxon>Mortierellomycotina</taxon>
        <taxon>Mortierellomycetes</taxon>
        <taxon>Mortierellales</taxon>
        <taxon>Mortierellaceae</taxon>
        <taxon>Modicella</taxon>
    </lineage>
</organism>
<feature type="compositionally biased region" description="Low complexity" evidence="1">
    <location>
        <begin position="642"/>
        <end position="654"/>
    </location>
</feature>
<feature type="compositionally biased region" description="Basic and acidic residues" evidence="1">
    <location>
        <begin position="667"/>
        <end position="684"/>
    </location>
</feature>
<dbReference type="InterPro" id="IPR011992">
    <property type="entry name" value="EF-hand-dom_pair"/>
</dbReference>